<proteinExistence type="predicted"/>
<dbReference type="EMBL" id="CP099419">
    <property type="protein sequence ID" value="USW50235.1"/>
    <property type="molecule type" value="Genomic_DNA"/>
</dbReference>
<dbReference type="SUPFAM" id="SSF81383">
    <property type="entry name" value="F-box domain"/>
    <property type="match status" value="1"/>
</dbReference>
<dbReference type="CDD" id="cd09917">
    <property type="entry name" value="F-box_SF"/>
    <property type="match status" value="1"/>
</dbReference>
<feature type="domain" description="F-box" evidence="1">
    <location>
        <begin position="9"/>
        <end position="55"/>
    </location>
</feature>
<protein>
    <submittedName>
        <fullName evidence="2">F-box domain-containing protein</fullName>
    </submittedName>
</protein>
<sequence>MATVAKKPPLRFIDLATELQLKILSQLPAREIQMVRRVSWHFRETIDLEESWSLLVSTSITECLDRLESFTKRYIEFPVDGARNGLDAFLDAIFDFANVKGHQYQHVDARAPQHENVNDLCELFSTFWHAQKGHHYPATTGPFRGQRKGPVVFTMLW</sequence>
<reference evidence="2" key="1">
    <citation type="submission" date="2022-06" db="EMBL/GenBank/DDBJ databases">
        <title>Complete genome sequences of two strains of the flax pathogen Septoria linicola.</title>
        <authorList>
            <person name="Lapalu N."/>
            <person name="Simon A."/>
            <person name="Demenou B."/>
            <person name="Paumier D."/>
            <person name="Guillot M.-P."/>
            <person name="Gout L."/>
            <person name="Valade R."/>
        </authorList>
    </citation>
    <scope>NUCLEOTIDE SEQUENCE</scope>
    <source>
        <strain evidence="2">SE15195</strain>
    </source>
</reference>
<dbReference type="Pfam" id="PF00646">
    <property type="entry name" value="F-box"/>
    <property type="match status" value="1"/>
</dbReference>
<accession>A0A9Q9EGQ4</accession>
<organism evidence="2 3">
    <name type="scientific">Septoria linicola</name>
    <dbReference type="NCBI Taxonomy" id="215465"/>
    <lineage>
        <taxon>Eukaryota</taxon>
        <taxon>Fungi</taxon>
        <taxon>Dikarya</taxon>
        <taxon>Ascomycota</taxon>
        <taxon>Pezizomycotina</taxon>
        <taxon>Dothideomycetes</taxon>
        <taxon>Dothideomycetidae</taxon>
        <taxon>Mycosphaerellales</taxon>
        <taxon>Mycosphaerellaceae</taxon>
        <taxon>Septoria</taxon>
    </lineage>
</organism>
<dbReference type="InterPro" id="IPR036047">
    <property type="entry name" value="F-box-like_dom_sf"/>
</dbReference>
<dbReference type="Proteomes" id="UP001056384">
    <property type="component" value="Chromosome 2"/>
</dbReference>
<dbReference type="SMART" id="SM00256">
    <property type="entry name" value="FBOX"/>
    <property type="match status" value="1"/>
</dbReference>
<dbReference type="OrthoDB" id="3649935at2759"/>
<dbReference type="Gene3D" id="1.20.1280.50">
    <property type="match status" value="1"/>
</dbReference>
<dbReference type="PROSITE" id="PS50181">
    <property type="entry name" value="FBOX"/>
    <property type="match status" value="1"/>
</dbReference>
<evidence type="ECO:0000313" key="3">
    <source>
        <dbReference type="Proteomes" id="UP001056384"/>
    </source>
</evidence>
<keyword evidence="3" id="KW-1185">Reference proteome</keyword>
<evidence type="ECO:0000259" key="1">
    <source>
        <dbReference type="PROSITE" id="PS50181"/>
    </source>
</evidence>
<dbReference type="AlphaFoldDB" id="A0A9Q9EGQ4"/>
<dbReference type="InterPro" id="IPR001810">
    <property type="entry name" value="F-box_dom"/>
</dbReference>
<name>A0A9Q9EGQ4_9PEZI</name>
<gene>
    <name evidence="2" type="ORF">Slin15195_G035540</name>
</gene>
<evidence type="ECO:0000313" key="2">
    <source>
        <dbReference type="EMBL" id="USW50235.1"/>
    </source>
</evidence>